<feature type="compositionally biased region" description="Polar residues" evidence="1">
    <location>
        <begin position="206"/>
        <end position="217"/>
    </location>
</feature>
<gene>
    <name evidence="2" type="ORF">LAMO00422_LOCUS22396</name>
</gene>
<accession>A0A7S0DUN4</accession>
<dbReference type="EMBL" id="HBEM01032786">
    <property type="protein sequence ID" value="CAD8463434.1"/>
    <property type="molecule type" value="Transcribed_RNA"/>
</dbReference>
<proteinExistence type="predicted"/>
<protein>
    <submittedName>
        <fullName evidence="2">Uncharacterized protein</fullName>
    </submittedName>
</protein>
<organism evidence="2">
    <name type="scientific">Amorphochlora amoebiformis</name>
    <dbReference type="NCBI Taxonomy" id="1561963"/>
    <lineage>
        <taxon>Eukaryota</taxon>
        <taxon>Sar</taxon>
        <taxon>Rhizaria</taxon>
        <taxon>Cercozoa</taxon>
        <taxon>Chlorarachniophyceae</taxon>
        <taxon>Amorphochlora</taxon>
    </lineage>
</organism>
<feature type="region of interest" description="Disordered" evidence="1">
    <location>
        <begin position="168"/>
        <end position="235"/>
    </location>
</feature>
<dbReference type="AlphaFoldDB" id="A0A7S0DUN4"/>
<feature type="region of interest" description="Disordered" evidence="1">
    <location>
        <begin position="63"/>
        <end position="135"/>
    </location>
</feature>
<evidence type="ECO:0000313" key="2">
    <source>
        <dbReference type="EMBL" id="CAD8463434.1"/>
    </source>
</evidence>
<evidence type="ECO:0000256" key="1">
    <source>
        <dbReference type="SAM" id="MobiDB-lite"/>
    </source>
</evidence>
<feature type="region of interest" description="Disordered" evidence="1">
    <location>
        <begin position="275"/>
        <end position="295"/>
    </location>
</feature>
<feature type="compositionally biased region" description="Polar residues" evidence="1">
    <location>
        <begin position="188"/>
        <end position="199"/>
    </location>
</feature>
<name>A0A7S0DUN4_9EUKA</name>
<sequence>MGANQVTCCGGREHLRRRPAPQGIEPVVEFPFQGSATTNEGKSPNTDIRLGVEVSTSKSLAVDEENNVPISDLNKIASRPPPPELQSHYTASQAPEPRKKLSVRTSDDVQIPGQLSPPHDFQKAKVAKVNSDKTPKSFFSGELEGDDFACADFPDLNRNISDINSGSATAVSEDFSTQREYRTRSSKKNSTGSYLSPSNKMRDSEGTGSDNILTLPSNIFDREDKKGHRKTACTPPVMGLVTDWQRSSHYNMSRNVISPSSSAKAKSALNGLNLKFLNSSGDKSNKSVRNPKSKP</sequence>
<reference evidence="2" key="1">
    <citation type="submission" date="2021-01" db="EMBL/GenBank/DDBJ databases">
        <authorList>
            <person name="Corre E."/>
            <person name="Pelletier E."/>
            <person name="Niang G."/>
            <person name="Scheremetjew M."/>
            <person name="Finn R."/>
            <person name="Kale V."/>
            <person name="Holt S."/>
            <person name="Cochrane G."/>
            <person name="Meng A."/>
            <person name="Brown T."/>
            <person name="Cohen L."/>
        </authorList>
    </citation>
    <scope>NUCLEOTIDE SEQUENCE</scope>
    <source>
        <strain evidence="2">CCMP2058</strain>
    </source>
</reference>
<feature type="region of interest" description="Disordered" evidence="1">
    <location>
        <begin position="1"/>
        <end position="25"/>
    </location>
</feature>
<feature type="compositionally biased region" description="Polar residues" evidence="1">
    <location>
        <begin position="276"/>
        <end position="288"/>
    </location>
</feature>